<dbReference type="InterPro" id="IPR001645">
    <property type="entry name" value="Folylpolyglutamate_synth"/>
</dbReference>
<dbReference type="EMBL" id="FOKA01000001">
    <property type="protein sequence ID" value="SFA74242.1"/>
    <property type="molecule type" value="Genomic_DNA"/>
</dbReference>
<dbReference type="PROSITE" id="PS01011">
    <property type="entry name" value="FOLYLPOLYGLU_SYNT_1"/>
    <property type="match status" value="1"/>
</dbReference>
<dbReference type="PANTHER" id="PTHR11136">
    <property type="entry name" value="FOLYLPOLYGLUTAMATE SYNTHASE-RELATED"/>
    <property type="match status" value="1"/>
</dbReference>
<dbReference type="SUPFAM" id="SSF53623">
    <property type="entry name" value="MurD-like peptide ligases, catalytic domain"/>
    <property type="match status" value="1"/>
</dbReference>
<evidence type="ECO:0000256" key="3">
    <source>
        <dbReference type="ARBA" id="ARBA00005150"/>
    </source>
</evidence>
<evidence type="ECO:0000256" key="2">
    <source>
        <dbReference type="ARBA" id="ARBA00004799"/>
    </source>
</evidence>
<evidence type="ECO:0000256" key="13">
    <source>
        <dbReference type="ARBA" id="ARBA00022842"/>
    </source>
</evidence>
<name>A0A1I0VDA0_9CELL</name>
<dbReference type="InterPro" id="IPR036565">
    <property type="entry name" value="Mur-like_cat_sf"/>
</dbReference>
<evidence type="ECO:0000256" key="7">
    <source>
        <dbReference type="ARBA" id="ARBA00013025"/>
    </source>
</evidence>
<evidence type="ECO:0000313" key="22">
    <source>
        <dbReference type="Proteomes" id="UP000199012"/>
    </source>
</evidence>
<dbReference type="InterPro" id="IPR004101">
    <property type="entry name" value="Mur_ligase_C"/>
</dbReference>
<evidence type="ECO:0000256" key="4">
    <source>
        <dbReference type="ARBA" id="ARBA00008276"/>
    </source>
</evidence>
<evidence type="ECO:0000256" key="14">
    <source>
        <dbReference type="ARBA" id="ARBA00022909"/>
    </source>
</evidence>
<comment type="pathway">
    <text evidence="2">Cofactor biosynthesis; tetrahydrofolate biosynthesis; 7,8-dihydrofolate from 2-amino-4-hydroxy-6-hydroxymethyl-7,8-dihydropteridine diphosphate and 4-aminobenzoate: step 2/2.</text>
</comment>
<dbReference type="STRING" id="988821.SAMN05421867_101325"/>
<comment type="cofactor">
    <cofactor evidence="1">
        <name>Mg(2+)</name>
        <dbReference type="ChEBI" id="CHEBI:18420"/>
    </cofactor>
</comment>
<comment type="pathway">
    <text evidence="3">Cofactor biosynthesis; tetrahydrofolylpolyglutamate biosynthesis.</text>
</comment>
<dbReference type="PANTHER" id="PTHR11136:SF0">
    <property type="entry name" value="DIHYDROFOLATE SYNTHETASE-RELATED"/>
    <property type="match status" value="1"/>
</dbReference>
<feature type="domain" description="Mur ligase C-terminal" evidence="19">
    <location>
        <begin position="366"/>
        <end position="491"/>
    </location>
</feature>
<dbReference type="AlphaFoldDB" id="A0A1I0VDA0"/>
<evidence type="ECO:0000256" key="16">
    <source>
        <dbReference type="ARBA" id="ARBA00047493"/>
    </source>
</evidence>
<evidence type="ECO:0000259" key="19">
    <source>
        <dbReference type="Pfam" id="PF02875"/>
    </source>
</evidence>
<feature type="region of interest" description="Disordered" evidence="18">
    <location>
        <begin position="1"/>
        <end position="61"/>
    </location>
</feature>
<comment type="subunit">
    <text evidence="5">Monomer.</text>
</comment>
<dbReference type="Pfam" id="PF08245">
    <property type="entry name" value="Mur_ligase_M"/>
    <property type="match status" value="1"/>
</dbReference>
<comment type="catalytic activity">
    <reaction evidence="16">
        <text>(6S)-5,6,7,8-tetrahydrofolyl-(gamma-L-Glu)(n) + L-glutamate + ATP = (6S)-5,6,7,8-tetrahydrofolyl-(gamma-L-Glu)(n+1) + ADP + phosphate + H(+)</text>
        <dbReference type="Rhea" id="RHEA:10580"/>
        <dbReference type="Rhea" id="RHEA-COMP:14738"/>
        <dbReference type="Rhea" id="RHEA-COMP:14740"/>
        <dbReference type="ChEBI" id="CHEBI:15378"/>
        <dbReference type="ChEBI" id="CHEBI:29985"/>
        <dbReference type="ChEBI" id="CHEBI:30616"/>
        <dbReference type="ChEBI" id="CHEBI:43474"/>
        <dbReference type="ChEBI" id="CHEBI:141005"/>
        <dbReference type="ChEBI" id="CHEBI:456216"/>
        <dbReference type="EC" id="6.3.2.17"/>
    </reaction>
</comment>
<dbReference type="SUPFAM" id="SSF53244">
    <property type="entry name" value="MurD-like peptide ligases, peptide-binding domain"/>
    <property type="match status" value="1"/>
</dbReference>
<dbReference type="InterPro" id="IPR018109">
    <property type="entry name" value="Folylpolyglutamate_synth_CS"/>
</dbReference>
<dbReference type="GO" id="GO:0046872">
    <property type="term" value="F:metal ion binding"/>
    <property type="evidence" value="ECO:0007669"/>
    <property type="project" value="UniProtKB-KW"/>
</dbReference>
<dbReference type="EC" id="6.3.2.12" evidence="6"/>
<protein>
    <recommendedName>
        <fullName evidence="8">Dihydrofolate synthase/folylpolyglutamate synthase</fullName>
        <ecNumber evidence="6">6.3.2.12</ecNumber>
        <ecNumber evidence="7">6.3.2.17</ecNumber>
    </recommendedName>
    <alternativeName>
        <fullName evidence="15">Tetrahydrofolylpolyglutamate synthase</fullName>
    </alternativeName>
</protein>
<keyword evidence="14" id="KW-0289">Folate biosynthesis</keyword>
<dbReference type="Proteomes" id="UP000199012">
    <property type="component" value="Unassembled WGS sequence"/>
</dbReference>
<dbReference type="PROSITE" id="PS01012">
    <property type="entry name" value="FOLYLPOLYGLU_SYNT_2"/>
    <property type="match status" value="1"/>
</dbReference>
<evidence type="ECO:0000256" key="11">
    <source>
        <dbReference type="ARBA" id="ARBA00022741"/>
    </source>
</evidence>
<dbReference type="FunFam" id="3.40.1190.10:FF:000004">
    <property type="entry name" value="Dihydrofolate synthase/folylpolyglutamate synthase"/>
    <property type="match status" value="1"/>
</dbReference>
<sequence length="505" mass="54158">MTGREDERPEVRDEDHGRDADDERRDLLGLRMAQQDERRAASSSGTHASSGAAHLRAEAAREAREAADEVYRAILERAPEHDIDPTLDRVRDVLELLGDPQKAYRTVHLTGTNGKTSTARMVERLLREHGLRTGRFTSPHLTRVTERIAIDGEPLSDERFVEVWQDVAPYVHLVDTRSLEQGKPRLSFFEVFTVMAFAAFADAPVEVAVVEVGLGGRWDSTNVVDGEVAVITPVAMDHERYLGDTLVEIAEQKAGIVKDGATLVLARQQEDVDGVVLAVAAERGARVVREGVDVDALERVVAVGGQVVSLRGLGGVYTDVFLPLHGEHQAHNALLALVAVEALLTGGGALDAGVVEAAFGDVSSPGRLEVVRTSPTVVVDGAHNPAGAEAMVAALEEAFSFVRLVGVVGAMADKDVEGILSVLEPVLDEVVVTRAASDRALEVDDLADLARDVFGEDRVHVAERLDEAIDVAVQRAEGEVERGAGVLVTGSIQLVAQARTLLGRS</sequence>
<dbReference type="Gene3D" id="3.40.1190.10">
    <property type="entry name" value="Mur-like, catalytic domain"/>
    <property type="match status" value="1"/>
</dbReference>
<comment type="similarity">
    <text evidence="4">Belongs to the folylpolyglutamate synthase family.</text>
</comment>
<organism evidence="21 22">
    <name type="scientific">Cellulomonas marina</name>
    <dbReference type="NCBI Taxonomy" id="988821"/>
    <lineage>
        <taxon>Bacteria</taxon>
        <taxon>Bacillati</taxon>
        <taxon>Actinomycetota</taxon>
        <taxon>Actinomycetes</taxon>
        <taxon>Micrococcales</taxon>
        <taxon>Cellulomonadaceae</taxon>
        <taxon>Cellulomonas</taxon>
    </lineage>
</organism>
<evidence type="ECO:0000313" key="21">
    <source>
        <dbReference type="EMBL" id="SFA74242.1"/>
    </source>
</evidence>
<evidence type="ECO:0000256" key="6">
    <source>
        <dbReference type="ARBA" id="ARBA00013023"/>
    </source>
</evidence>
<dbReference type="GO" id="GO:0005524">
    <property type="term" value="F:ATP binding"/>
    <property type="evidence" value="ECO:0007669"/>
    <property type="project" value="UniProtKB-KW"/>
</dbReference>
<feature type="domain" description="Mur ligase central" evidence="20">
    <location>
        <begin position="110"/>
        <end position="339"/>
    </location>
</feature>
<dbReference type="EC" id="6.3.2.17" evidence="7"/>
<dbReference type="Gene3D" id="3.90.190.20">
    <property type="entry name" value="Mur ligase, C-terminal domain"/>
    <property type="match status" value="1"/>
</dbReference>
<evidence type="ECO:0000256" key="17">
    <source>
        <dbReference type="ARBA" id="ARBA00049161"/>
    </source>
</evidence>
<feature type="compositionally biased region" description="Basic and acidic residues" evidence="18">
    <location>
        <begin position="1"/>
        <end position="40"/>
    </location>
</feature>
<keyword evidence="13" id="KW-0460">Magnesium</keyword>
<evidence type="ECO:0000256" key="12">
    <source>
        <dbReference type="ARBA" id="ARBA00022840"/>
    </source>
</evidence>
<keyword evidence="10" id="KW-0479">Metal-binding</keyword>
<proteinExistence type="inferred from homology"/>
<keyword evidence="22" id="KW-1185">Reference proteome</keyword>
<dbReference type="GO" id="GO:0004326">
    <property type="term" value="F:tetrahydrofolylpolyglutamate synthase activity"/>
    <property type="evidence" value="ECO:0007669"/>
    <property type="project" value="UniProtKB-EC"/>
</dbReference>
<keyword evidence="12" id="KW-0067">ATP-binding</keyword>
<accession>A0A1I0VDA0</accession>
<dbReference type="GO" id="GO:0046656">
    <property type="term" value="P:folic acid biosynthetic process"/>
    <property type="evidence" value="ECO:0007669"/>
    <property type="project" value="UniProtKB-KW"/>
</dbReference>
<dbReference type="GO" id="GO:0005737">
    <property type="term" value="C:cytoplasm"/>
    <property type="evidence" value="ECO:0007669"/>
    <property type="project" value="TreeGrafter"/>
</dbReference>
<evidence type="ECO:0000256" key="1">
    <source>
        <dbReference type="ARBA" id="ARBA00001946"/>
    </source>
</evidence>
<dbReference type="InterPro" id="IPR013221">
    <property type="entry name" value="Mur_ligase_cen"/>
</dbReference>
<evidence type="ECO:0000256" key="10">
    <source>
        <dbReference type="ARBA" id="ARBA00022723"/>
    </source>
</evidence>
<evidence type="ECO:0000256" key="18">
    <source>
        <dbReference type="SAM" id="MobiDB-lite"/>
    </source>
</evidence>
<dbReference type="InterPro" id="IPR036615">
    <property type="entry name" value="Mur_ligase_C_dom_sf"/>
</dbReference>
<evidence type="ECO:0000256" key="5">
    <source>
        <dbReference type="ARBA" id="ARBA00011245"/>
    </source>
</evidence>
<reference evidence="21 22" key="1">
    <citation type="submission" date="2016-10" db="EMBL/GenBank/DDBJ databases">
        <authorList>
            <person name="de Groot N.N."/>
        </authorList>
    </citation>
    <scope>NUCLEOTIDE SEQUENCE [LARGE SCALE GENOMIC DNA]</scope>
    <source>
        <strain evidence="21 22">CGMCC 4.6945</strain>
    </source>
</reference>
<evidence type="ECO:0000256" key="9">
    <source>
        <dbReference type="ARBA" id="ARBA00022598"/>
    </source>
</evidence>
<evidence type="ECO:0000256" key="15">
    <source>
        <dbReference type="ARBA" id="ARBA00030592"/>
    </source>
</evidence>
<gene>
    <name evidence="21" type="ORF">SAMN05421867_101325</name>
</gene>
<feature type="compositionally biased region" description="Low complexity" evidence="18">
    <location>
        <begin position="41"/>
        <end position="54"/>
    </location>
</feature>
<comment type="catalytic activity">
    <reaction evidence="17">
        <text>7,8-dihydropteroate + L-glutamate + ATP = 7,8-dihydrofolate + ADP + phosphate + H(+)</text>
        <dbReference type="Rhea" id="RHEA:23584"/>
        <dbReference type="ChEBI" id="CHEBI:15378"/>
        <dbReference type="ChEBI" id="CHEBI:17839"/>
        <dbReference type="ChEBI" id="CHEBI:29985"/>
        <dbReference type="ChEBI" id="CHEBI:30616"/>
        <dbReference type="ChEBI" id="CHEBI:43474"/>
        <dbReference type="ChEBI" id="CHEBI:57451"/>
        <dbReference type="ChEBI" id="CHEBI:456216"/>
        <dbReference type="EC" id="6.3.2.12"/>
    </reaction>
</comment>
<dbReference type="GO" id="GO:0008841">
    <property type="term" value="F:dihydrofolate synthase activity"/>
    <property type="evidence" value="ECO:0007669"/>
    <property type="project" value="UniProtKB-EC"/>
</dbReference>
<evidence type="ECO:0000259" key="20">
    <source>
        <dbReference type="Pfam" id="PF08245"/>
    </source>
</evidence>
<evidence type="ECO:0000256" key="8">
    <source>
        <dbReference type="ARBA" id="ARBA00019357"/>
    </source>
</evidence>
<keyword evidence="11" id="KW-0547">Nucleotide-binding</keyword>
<dbReference type="Pfam" id="PF02875">
    <property type="entry name" value="Mur_ligase_C"/>
    <property type="match status" value="1"/>
</dbReference>
<dbReference type="NCBIfam" id="TIGR01499">
    <property type="entry name" value="folC"/>
    <property type="match status" value="1"/>
</dbReference>
<keyword evidence="9" id="KW-0436">Ligase</keyword>